<dbReference type="GO" id="GO:0006021">
    <property type="term" value="P:inositol biosynthetic process"/>
    <property type="evidence" value="ECO:0007669"/>
    <property type="project" value="UniProtKB-UniPathway"/>
</dbReference>
<feature type="binding site" evidence="7">
    <location>
        <position position="248"/>
    </location>
    <ligand>
        <name>Mg(2+)</name>
        <dbReference type="ChEBI" id="CHEBI:18420"/>
        <label>1</label>
        <note>catalytic</note>
    </ligand>
</feature>
<dbReference type="Proteomes" id="UP000217199">
    <property type="component" value="Unassembled WGS sequence"/>
</dbReference>
<organism evidence="9 10">
    <name type="scientific">Pyrrhoderma noxium</name>
    <dbReference type="NCBI Taxonomy" id="2282107"/>
    <lineage>
        <taxon>Eukaryota</taxon>
        <taxon>Fungi</taxon>
        <taxon>Dikarya</taxon>
        <taxon>Basidiomycota</taxon>
        <taxon>Agaricomycotina</taxon>
        <taxon>Agaricomycetes</taxon>
        <taxon>Hymenochaetales</taxon>
        <taxon>Hymenochaetaceae</taxon>
        <taxon>Pyrrhoderma</taxon>
    </lineage>
</organism>
<sequence>MVAQELSKETLKGVLEFSIQLARDAGKLILEGSDAILRSPAEAVEEKKNSVDLVTQYDKAVEDLIRKRTSAGYPKFGFIGEEETSIQGKLPELTDDPTFCIDPIDGTTNFVHGFPFSCTSIGLIYEKRPVMGVIYNPHIDWLYYGSEGGGSYLVKGGGEPIKLPIAPPKPLPSLSQALIAVEWGSDRNEEPMKSRAESFQRLAGDGRVIPGGKMAHSLRSMGSAALNFAAVASGTLDLYWEIGCWPWDVCAGTVIAQEAGGIVNTSDLSVHGGKVTGDASDKVLTGRKYIVMRAISDTKDEKGTEAQKRLIKDFCETVVDFTPA</sequence>
<keyword evidence="5 8" id="KW-0378">Hydrolase</keyword>
<dbReference type="GO" id="GO:0008934">
    <property type="term" value="F:inositol monophosphate 1-phosphatase activity"/>
    <property type="evidence" value="ECO:0007669"/>
    <property type="project" value="InterPro"/>
</dbReference>
<evidence type="ECO:0000256" key="7">
    <source>
        <dbReference type="PIRSR" id="PIRSR600760-2"/>
    </source>
</evidence>
<proteinExistence type="inferred from homology"/>
<dbReference type="PANTHER" id="PTHR20854:SF4">
    <property type="entry name" value="INOSITOL-1-MONOPHOSPHATASE-RELATED"/>
    <property type="match status" value="1"/>
</dbReference>
<dbReference type="PRINTS" id="PR00377">
    <property type="entry name" value="IMPHPHTASES"/>
</dbReference>
<dbReference type="PANTHER" id="PTHR20854">
    <property type="entry name" value="INOSITOL MONOPHOSPHATASE"/>
    <property type="match status" value="1"/>
</dbReference>
<dbReference type="OrthoDB" id="10254945at2759"/>
<dbReference type="AlphaFoldDB" id="A0A286USP2"/>
<evidence type="ECO:0000256" key="1">
    <source>
        <dbReference type="ARBA" id="ARBA00001033"/>
    </source>
</evidence>
<protein>
    <recommendedName>
        <fullName evidence="8">Inositol-1-monophosphatase</fullName>
        <ecNumber evidence="8">3.1.3.25</ecNumber>
    </recommendedName>
</protein>
<dbReference type="InterPro" id="IPR020583">
    <property type="entry name" value="Inositol_monoP_metal-BS"/>
</dbReference>
<evidence type="ECO:0000256" key="4">
    <source>
        <dbReference type="ARBA" id="ARBA00022723"/>
    </source>
</evidence>
<evidence type="ECO:0000256" key="3">
    <source>
        <dbReference type="ARBA" id="ARBA00009759"/>
    </source>
</evidence>
<comment type="cofactor">
    <cofactor evidence="2 7 8">
        <name>Mg(2+)</name>
        <dbReference type="ChEBI" id="CHEBI:18420"/>
    </cofactor>
</comment>
<accession>A0A286USP2</accession>
<dbReference type="EMBL" id="NBII01000002">
    <property type="protein sequence ID" value="PAV22623.1"/>
    <property type="molecule type" value="Genomic_DNA"/>
</dbReference>
<evidence type="ECO:0000313" key="9">
    <source>
        <dbReference type="EMBL" id="PAV22623.1"/>
    </source>
</evidence>
<dbReference type="EC" id="3.1.3.25" evidence="8"/>
<keyword evidence="4 7" id="KW-0479">Metal-binding</keyword>
<comment type="catalytic activity">
    <reaction evidence="1 8">
        <text>a myo-inositol phosphate + H2O = myo-inositol + phosphate</text>
        <dbReference type="Rhea" id="RHEA:24056"/>
        <dbReference type="ChEBI" id="CHEBI:15377"/>
        <dbReference type="ChEBI" id="CHEBI:17268"/>
        <dbReference type="ChEBI" id="CHEBI:43474"/>
        <dbReference type="ChEBI" id="CHEBI:84139"/>
        <dbReference type="EC" id="3.1.3.25"/>
    </reaction>
</comment>
<name>A0A286USP2_9AGAM</name>
<feature type="binding site" evidence="7">
    <location>
        <position position="104"/>
    </location>
    <ligand>
        <name>Mg(2+)</name>
        <dbReference type="ChEBI" id="CHEBI:18420"/>
        <label>1</label>
        <note>catalytic</note>
    </ligand>
</feature>
<dbReference type="GO" id="GO:0046854">
    <property type="term" value="P:phosphatidylinositol phosphate biosynthetic process"/>
    <property type="evidence" value="ECO:0007669"/>
    <property type="project" value="InterPro"/>
</dbReference>
<evidence type="ECO:0000256" key="8">
    <source>
        <dbReference type="RuleBase" id="RU364068"/>
    </source>
</evidence>
<feature type="binding site" evidence="7">
    <location>
        <position position="81"/>
    </location>
    <ligand>
        <name>Mg(2+)</name>
        <dbReference type="ChEBI" id="CHEBI:18420"/>
        <label>1</label>
        <note>catalytic</note>
    </ligand>
</feature>
<dbReference type="Pfam" id="PF00459">
    <property type="entry name" value="Inositol_P"/>
    <property type="match status" value="1"/>
</dbReference>
<dbReference type="SUPFAM" id="SSF56655">
    <property type="entry name" value="Carbohydrate phosphatase"/>
    <property type="match status" value="1"/>
</dbReference>
<dbReference type="InParanoid" id="A0A286USP2"/>
<dbReference type="UniPathway" id="UPA00823">
    <property type="reaction ID" value="UER00788"/>
</dbReference>
<dbReference type="InterPro" id="IPR020550">
    <property type="entry name" value="Inositol_monophosphatase_CS"/>
</dbReference>
<keyword evidence="6 7" id="KW-0460">Magnesium</keyword>
<dbReference type="FunFam" id="3.30.540.10:FF:000004">
    <property type="entry name" value="Inositol-1-monophosphatase"/>
    <property type="match status" value="1"/>
</dbReference>
<comment type="similarity">
    <text evidence="3 8">Belongs to the inositol monophosphatase superfamily.</text>
</comment>
<feature type="binding site" evidence="7">
    <location>
        <position position="102"/>
    </location>
    <ligand>
        <name>Mg(2+)</name>
        <dbReference type="ChEBI" id="CHEBI:18420"/>
        <label>1</label>
        <note>catalytic</note>
    </ligand>
</feature>
<dbReference type="InterPro" id="IPR000760">
    <property type="entry name" value="Inositol_monophosphatase-like"/>
</dbReference>
<evidence type="ECO:0000256" key="6">
    <source>
        <dbReference type="ARBA" id="ARBA00022842"/>
    </source>
</evidence>
<dbReference type="GO" id="GO:0007165">
    <property type="term" value="P:signal transduction"/>
    <property type="evidence" value="ECO:0007669"/>
    <property type="project" value="TreeGrafter"/>
</dbReference>
<dbReference type="STRING" id="2282107.A0A286USP2"/>
<evidence type="ECO:0000256" key="5">
    <source>
        <dbReference type="ARBA" id="ARBA00022801"/>
    </source>
</evidence>
<dbReference type="PROSITE" id="PS00630">
    <property type="entry name" value="IMP_2"/>
    <property type="match status" value="1"/>
</dbReference>
<dbReference type="InterPro" id="IPR033942">
    <property type="entry name" value="IMPase"/>
</dbReference>
<gene>
    <name evidence="9" type="ORF">PNOK_0258000</name>
</gene>
<dbReference type="CDD" id="cd01639">
    <property type="entry name" value="IMPase"/>
    <property type="match status" value="1"/>
</dbReference>
<dbReference type="Gene3D" id="3.40.190.80">
    <property type="match status" value="1"/>
</dbReference>
<dbReference type="Gene3D" id="3.30.540.10">
    <property type="entry name" value="Fructose-1,6-Bisphosphatase, subunit A, domain 1"/>
    <property type="match status" value="1"/>
</dbReference>
<reference evidence="9 10" key="1">
    <citation type="journal article" date="2017" name="Mol. Ecol.">
        <title>Comparative and population genomic landscape of Phellinus noxius: A hypervariable fungus causing root rot in trees.</title>
        <authorList>
            <person name="Chung C.L."/>
            <person name="Lee T.J."/>
            <person name="Akiba M."/>
            <person name="Lee H.H."/>
            <person name="Kuo T.H."/>
            <person name="Liu D."/>
            <person name="Ke H.M."/>
            <person name="Yokoi T."/>
            <person name="Roa M.B."/>
            <person name="Lu M.J."/>
            <person name="Chang Y.Y."/>
            <person name="Ann P.J."/>
            <person name="Tsai J.N."/>
            <person name="Chen C.Y."/>
            <person name="Tzean S.S."/>
            <person name="Ota Y."/>
            <person name="Hattori T."/>
            <person name="Sahashi N."/>
            <person name="Liou R.F."/>
            <person name="Kikuchi T."/>
            <person name="Tsai I.J."/>
        </authorList>
    </citation>
    <scope>NUCLEOTIDE SEQUENCE [LARGE SCALE GENOMIC DNA]</scope>
    <source>
        <strain evidence="9 10">FFPRI411160</strain>
    </source>
</reference>
<evidence type="ECO:0000256" key="2">
    <source>
        <dbReference type="ARBA" id="ARBA00001946"/>
    </source>
</evidence>
<dbReference type="PROSITE" id="PS00629">
    <property type="entry name" value="IMP_1"/>
    <property type="match status" value="1"/>
</dbReference>
<keyword evidence="10" id="KW-1185">Reference proteome</keyword>
<comment type="caution">
    <text evidence="9">The sequence shown here is derived from an EMBL/GenBank/DDBJ whole genome shotgun (WGS) entry which is preliminary data.</text>
</comment>
<evidence type="ECO:0000313" key="10">
    <source>
        <dbReference type="Proteomes" id="UP000217199"/>
    </source>
</evidence>
<comment type="pathway">
    <text evidence="8">Polyol metabolism; myo-inositol biosynthesis; myo-inositol from D-glucose 6-phosphate: step 2/2.</text>
</comment>
<dbReference type="GO" id="GO:0046872">
    <property type="term" value="F:metal ion binding"/>
    <property type="evidence" value="ECO:0007669"/>
    <property type="project" value="UniProtKB-KW"/>
</dbReference>
<feature type="binding site" evidence="7">
    <location>
        <position position="105"/>
    </location>
    <ligand>
        <name>Mg(2+)</name>
        <dbReference type="ChEBI" id="CHEBI:18420"/>
        <label>1</label>
        <note>catalytic</note>
    </ligand>
</feature>